<dbReference type="EMBL" id="GBRH01183083">
    <property type="protein sequence ID" value="JAE14813.1"/>
    <property type="molecule type" value="Transcribed_RNA"/>
</dbReference>
<reference evidence="1" key="1">
    <citation type="submission" date="2014-09" db="EMBL/GenBank/DDBJ databases">
        <authorList>
            <person name="Magalhaes I.L.F."/>
            <person name="Oliveira U."/>
            <person name="Santos F.R."/>
            <person name="Vidigal T.H.D.A."/>
            <person name="Brescovit A.D."/>
            <person name="Santos A.J."/>
        </authorList>
    </citation>
    <scope>NUCLEOTIDE SEQUENCE</scope>
    <source>
        <tissue evidence="1">Shoot tissue taken approximately 20 cm above the soil surface</tissue>
    </source>
</reference>
<protein>
    <submittedName>
        <fullName evidence="1">Uncharacterized protein</fullName>
    </submittedName>
</protein>
<accession>A0A0A9G2D0</accession>
<reference evidence="1" key="2">
    <citation type="journal article" date="2015" name="Data Brief">
        <title>Shoot transcriptome of the giant reed, Arundo donax.</title>
        <authorList>
            <person name="Barrero R.A."/>
            <person name="Guerrero F.D."/>
            <person name="Moolhuijzen P."/>
            <person name="Goolsby J.A."/>
            <person name="Tidwell J."/>
            <person name="Bellgard S.E."/>
            <person name="Bellgard M.I."/>
        </authorList>
    </citation>
    <scope>NUCLEOTIDE SEQUENCE</scope>
    <source>
        <tissue evidence="1">Shoot tissue taken approximately 20 cm above the soil surface</tissue>
    </source>
</reference>
<dbReference type="AlphaFoldDB" id="A0A0A9G2D0"/>
<organism evidence="1">
    <name type="scientific">Arundo donax</name>
    <name type="common">Giant reed</name>
    <name type="synonym">Donax arundinaceus</name>
    <dbReference type="NCBI Taxonomy" id="35708"/>
    <lineage>
        <taxon>Eukaryota</taxon>
        <taxon>Viridiplantae</taxon>
        <taxon>Streptophyta</taxon>
        <taxon>Embryophyta</taxon>
        <taxon>Tracheophyta</taxon>
        <taxon>Spermatophyta</taxon>
        <taxon>Magnoliopsida</taxon>
        <taxon>Liliopsida</taxon>
        <taxon>Poales</taxon>
        <taxon>Poaceae</taxon>
        <taxon>PACMAD clade</taxon>
        <taxon>Arundinoideae</taxon>
        <taxon>Arundineae</taxon>
        <taxon>Arundo</taxon>
    </lineage>
</organism>
<sequence>MRSSRKMQIYTSLVAFCFSEVRTGASCESFQIKIIDVGMQVQTLYTATSILTVQQRCKIGIITNDE</sequence>
<proteinExistence type="predicted"/>
<evidence type="ECO:0000313" key="1">
    <source>
        <dbReference type="EMBL" id="JAE14813.1"/>
    </source>
</evidence>
<name>A0A0A9G2D0_ARUDO</name>